<dbReference type="InterPro" id="IPR001810">
    <property type="entry name" value="F-box_dom"/>
</dbReference>
<sequence length="536" mass="61538">METRSSKRKKLLHDASIAGETREDRISDLPDDVVHLIFSLLPIKIVAQTSILSKRWRDLWNSFPDLDFTSVESLADSAVFRSRNSASRAAGCVDRILDLIDKHSDLRMLRIRAFLSFSRLSRLIRSAVKHGVKELDVDVRTTDYFNFPRGILRNRGLRCLRLKSRDPGFRLPPPRVMQECFRSLVELSLSQANFRHQSCLVNLFTESSFPSLRKLHLELCDGLQHLRIQCSGLQDLSIESCHHLQEMEVNTQDLETLSVSRSFCTSTIHDLRVVISAPSLRIIHWSCNTVADHYRITENFTRLEEAYIGTFCPKNDASPVKERRLSDFIASFSHCRSLTLESSCIKVLTKNGVVMPPFGKLESLELRIRSTDYCNQILASLFRGCPVISTIVIKKFTSLALKSRISQQLKWNKDELSTEEEQYWESQTESLESFFIHLKVVAFHGFAERSSDFVLVRFLLRHAKVLRELHLCVNVSFENSDARIRHRLERIKAKIMGFHRASSDATLSFDVDGRTVGYGYRRSQAYAIPFVRCSAC</sequence>
<dbReference type="InterPro" id="IPR055357">
    <property type="entry name" value="LRR_At1g61320_AtMIF1"/>
</dbReference>
<dbReference type="EMBL" id="AUSU01000320">
    <property type="protein sequence ID" value="EPS73748.1"/>
    <property type="molecule type" value="Genomic_DNA"/>
</dbReference>
<dbReference type="Proteomes" id="UP000015453">
    <property type="component" value="Unassembled WGS sequence"/>
</dbReference>
<dbReference type="Pfam" id="PF00646">
    <property type="entry name" value="F-box"/>
    <property type="match status" value="1"/>
</dbReference>
<accession>S8ECR8</accession>
<dbReference type="Pfam" id="PF08387">
    <property type="entry name" value="FBD"/>
    <property type="match status" value="1"/>
</dbReference>
<feature type="domain" description="F-box" evidence="1">
    <location>
        <begin position="23"/>
        <end position="71"/>
    </location>
</feature>
<keyword evidence="3" id="KW-1185">Reference proteome</keyword>
<dbReference type="InterPro" id="IPR032675">
    <property type="entry name" value="LRR_dom_sf"/>
</dbReference>
<comment type="caution">
    <text evidence="2">The sequence shown here is derived from an EMBL/GenBank/DDBJ whole genome shotgun (WGS) entry which is preliminary data.</text>
</comment>
<dbReference type="Gene3D" id="1.20.1280.50">
    <property type="match status" value="1"/>
</dbReference>
<dbReference type="AlphaFoldDB" id="S8ECR8"/>
<evidence type="ECO:0000313" key="3">
    <source>
        <dbReference type="Proteomes" id="UP000015453"/>
    </source>
</evidence>
<dbReference type="SMART" id="SM00256">
    <property type="entry name" value="FBOX"/>
    <property type="match status" value="1"/>
</dbReference>
<dbReference type="PROSITE" id="PS50181">
    <property type="entry name" value="FBOX"/>
    <property type="match status" value="1"/>
</dbReference>
<evidence type="ECO:0000259" key="1">
    <source>
        <dbReference type="PROSITE" id="PS50181"/>
    </source>
</evidence>
<dbReference type="InterPro" id="IPR050232">
    <property type="entry name" value="FBL13/AtMIF1-like"/>
</dbReference>
<reference evidence="2 3" key="1">
    <citation type="journal article" date="2013" name="BMC Genomics">
        <title>The miniature genome of a carnivorous plant Genlisea aurea contains a low number of genes and short non-coding sequences.</title>
        <authorList>
            <person name="Leushkin E.V."/>
            <person name="Sutormin R.A."/>
            <person name="Nabieva E.R."/>
            <person name="Penin A.A."/>
            <person name="Kondrashov A.S."/>
            <person name="Logacheva M.D."/>
        </authorList>
    </citation>
    <scope>NUCLEOTIDE SEQUENCE [LARGE SCALE GENOMIC DNA]</scope>
</reference>
<dbReference type="OrthoDB" id="1868670at2759"/>
<dbReference type="SUPFAM" id="SSF52047">
    <property type="entry name" value="RNI-like"/>
    <property type="match status" value="1"/>
</dbReference>
<dbReference type="InterPro" id="IPR006566">
    <property type="entry name" value="FBD"/>
</dbReference>
<dbReference type="InterPro" id="IPR053781">
    <property type="entry name" value="F-box_AtFBL13-like"/>
</dbReference>
<gene>
    <name evidence="2" type="ORF">M569_01009</name>
</gene>
<dbReference type="PANTHER" id="PTHR31900:SF27">
    <property type="entry name" value="FBD DOMAIN-CONTAINING PROTEIN"/>
    <property type="match status" value="1"/>
</dbReference>
<evidence type="ECO:0000313" key="2">
    <source>
        <dbReference type="EMBL" id="EPS73748.1"/>
    </source>
</evidence>
<dbReference type="SMART" id="SM00579">
    <property type="entry name" value="FBD"/>
    <property type="match status" value="1"/>
</dbReference>
<dbReference type="Pfam" id="PF23622">
    <property type="entry name" value="LRR_At1g61320_AtMIF1"/>
    <property type="match status" value="1"/>
</dbReference>
<dbReference type="InterPro" id="IPR036047">
    <property type="entry name" value="F-box-like_dom_sf"/>
</dbReference>
<dbReference type="PANTHER" id="PTHR31900">
    <property type="entry name" value="F-BOX/RNI SUPERFAMILY PROTEIN-RELATED"/>
    <property type="match status" value="1"/>
</dbReference>
<name>S8ECR8_9LAMI</name>
<organism evidence="2 3">
    <name type="scientific">Genlisea aurea</name>
    <dbReference type="NCBI Taxonomy" id="192259"/>
    <lineage>
        <taxon>Eukaryota</taxon>
        <taxon>Viridiplantae</taxon>
        <taxon>Streptophyta</taxon>
        <taxon>Embryophyta</taxon>
        <taxon>Tracheophyta</taxon>
        <taxon>Spermatophyta</taxon>
        <taxon>Magnoliopsida</taxon>
        <taxon>eudicotyledons</taxon>
        <taxon>Gunneridae</taxon>
        <taxon>Pentapetalae</taxon>
        <taxon>asterids</taxon>
        <taxon>lamiids</taxon>
        <taxon>Lamiales</taxon>
        <taxon>Lentibulariaceae</taxon>
        <taxon>Genlisea</taxon>
    </lineage>
</organism>
<dbReference type="SUPFAM" id="SSF81383">
    <property type="entry name" value="F-box domain"/>
    <property type="match status" value="1"/>
</dbReference>
<dbReference type="Gene3D" id="3.80.10.10">
    <property type="entry name" value="Ribonuclease Inhibitor"/>
    <property type="match status" value="1"/>
</dbReference>
<proteinExistence type="predicted"/>
<protein>
    <recommendedName>
        <fullName evidence="1">F-box domain-containing protein</fullName>
    </recommendedName>
</protein>
<dbReference type="CDD" id="cd22160">
    <property type="entry name" value="F-box_AtFBL13-like"/>
    <property type="match status" value="1"/>
</dbReference>